<protein>
    <submittedName>
        <fullName evidence="3">3-oxoacyl-[acyl-carrier protein] reductase</fullName>
    </submittedName>
</protein>
<dbReference type="EMBL" id="RSDW01000001">
    <property type="protein sequence ID" value="RSL17397.1"/>
    <property type="molecule type" value="Genomic_DNA"/>
</dbReference>
<dbReference type="RefSeq" id="WP_125485888.1">
    <property type="nucleotide sequence ID" value="NZ_RSDW01000001.1"/>
</dbReference>
<organism evidence="3 4">
    <name type="scientific">Edaphobacter aggregans</name>
    <dbReference type="NCBI Taxonomy" id="570835"/>
    <lineage>
        <taxon>Bacteria</taxon>
        <taxon>Pseudomonadati</taxon>
        <taxon>Acidobacteriota</taxon>
        <taxon>Terriglobia</taxon>
        <taxon>Terriglobales</taxon>
        <taxon>Acidobacteriaceae</taxon>
        <taxon>Edaphobacter</taxon>
    </lineage>
</organism>
<evidence type="ECO:0000256" key="2">
    <source>
        <dbReference type="ARBA" id="ARBA00023002"/>
    </source>
</evidence>
<keyword evidence="4" id="KW-1185">Reference proteome</keyword>
<accession>A0A428MKL6</accession>
<dbReference type="Proteomes" id="UP000269669">
    <property type="component" value="Unassembled WGS sequence"/>
</dbReference>
<evidence type="ECO:0000313" key="3">
    <source>
        <dbReference type="EMBL" id="RSL17397.1"/>
    </source>
</evidence>
<dbReference type="Gene3D" id="3.40.50.720">
    <property type="entry name" value="NAD(P)-binding Rossmann-like Domain"/>
    <property type="match status" value="1"/>
</dbReference>
<dbReference type="OrthoDB" id="9808814at2"/>
<dbReference type="PRINTS" id="PR00080">
    <property type="entry name" value="SDRFAMILY"/>
</dbReference>
<comment type="similarity">
    <text evidence="1">Belongs to the short-chain dehydrogenases/reductases (SDR) family.</text>
</comment>
<dbReference type="Pfam" id="PF13561">
    <property type="entry name" value="adh_short_C2"/>
    <property type="match status" value="1"/>
</dbReference>
<dbReference type="PANTHER" id="PTHR42879:SF2">
    <property type="entry name" value="3-OXOACYL-[ACYL-CARRIER-PROTEIN] REDUCTASE FABG"/>
    <property type="match status" value="1"/>
</dbReference>
<comment type="caution">
    <text evidence="3">The sequence shown here is derived from an EMBL/GenBank/DDBJ whole genome shotgun (WGS) entry which is preliminary data.</text>
</comment>
<dbReference type="InterPro" id="IPR036291">
    <property type="entry name" value="NAD(P)-bd_dom_sf"/>
</dbReference>
<evidence type="ECO:0000256" key="1">
    <source>
        <dbReference type="ARBA" id="ARBA00006484"/>
    </source>
</evidence>
<dbReference type="GO" id="GO:0032787">
    <property type="term" value="P:monocarboxylic acid metabolic process"/>
    <property type="evidence" value="ECO:0007669"/>
    <property type="project" value="UniProtKB-ARBA"/>
</dbReference>
<gene>
    <name evidence="3" type="ORF">EDE15_2929</name>
</gene>
<dbReference type="InterPro" id="IPR020904">
    <property type="entry name" value="Sc_DH/Rdtase_CS"/>
</dbReference>
<sequence>MRNVIVTGGSRGLGLGIARKLTETGYRVIAVARKQNDELAVAMQEAEKANPGSFHFAPFDLAEIEGIPDLIKTLRKDFGPIYGLVNNAGLSFDGTLALMPVSQIEQLLRVNTLSPIVFTKYMVRSMMADGGGRIVNMASITAFTGYSGLSVYGATKASIIGFSRSIAREVGRMGVNVNSVAPGFIETDMTQGIKDEQRQQIERRSALKRLADIDDVANAVEFLLSDRAKNITGTVLTVDAGNTA</sequence>
<reference evidence="3 4" key="1">
    <citation type="submission" date="2018-12" db="EMBL/GenBank/DDBJ databases">
        <title>Sequencing of bacterial isolates from soil warming experiment in Harvard Forest, Massachusetts, USA.</title>
        <authorList>
            <person name="Deangelis K."/>
        </authorList>
    </citation>
    <scope>NUCLEOTIDE SEQUENCE [LARGE SCALE GENOMIC DNA]</scope>
    <source>
        <strain evidence="3 4">EB153</strain>
    </source>
</reference>
<name>A0A428MKL6_9BACT</name>
<keyword evidence="2" id="KW-0560">Oxidoreductase</keyword>
<dbReference type="GO" id="GO:0016491">
    <property type="term" value="F:oxidoreductase activity"/>
    <property type="evidence" value="ECO:0007669"/>
    <property type="project" value="UniProtKB-KW"/>
</dbReference>
<dbReference type="PROSITE" id="PS00061">
    <property type="entry name" value="ADH_SHORT"/>
    <property type="match status" value="1"/>
</dbReference>
<dbReference type="InterPro" id="IPR050259">
    <property type="entry name" value="SDR"/>
</dbReference>
<dbReference type="SUPFAM" id="SSF51735">
    <property type="entry name" value="NAD(P)-binding Rossmann-fold domains"/>
    <property type="match status" value="1"/>
</dbReference>
<dbReference type="PRINTS" id="PR00081">
    <property type="entry name" value="GDHRDH"/>
</dbReference>
<dbReference type="InterPro" id="IPR002347">
    <property type="entry name" value="SDR_fam"/>
</dbReference>
<dbReference type="FunFam" id="3.40.50.720:FF:000173">
    <property type="entry name" value="3-oxoacyl-[acyl-carrier protein] reductase"/>
    <property type="match status" value="1"/>
</dbReference>
<dbReference type="PANTHER" id="PTHR42879">
    <property type="entry name" value="3-OXOACYL-(ACYL-CARRIER-PROTEIN) REDUCTASE"/>
    <property type="match status" value="1"/>
</dbReference>
<dbReference type="AlphaFoldDB" id="A0A428MKL6"/>
<proteinExistence type="inferred from homology"/>
<evidence type="ECO:0000313" key="4">
    <source>
        <dbReference type="Proteomes" id="UP000269669"/>
    </source>
</evidence>